<organism evidence="2 3">
    <name type="scientific">Blattamonas nauphoetae</name>
    <dbReference type="NCBI Taxonomy" id="2049346"/>
    <lineage>
        <taxon>Eukaryota</taxon>
        <taxon>Metamonada</taxon>
        <taxon>Preaxostyla</taxon>
        <taxon>Oxymonadida</taxon>
        <taxon>Blattamonas</taxon>
    </lineage>
</organism>
<protein>
    <submittedName>
        <fullName evidence="2">26 proteasome complex subunit DSS1</fullName>
    </submittedName>
</protein>
<sequence length="94" mass="10518">MGPSSVQANRCNFMMERIVSMSNQTVPSSTTAQPKLQSLEDDDEFEEFEGAFHPDGATIDPADWQDEWDEENPDDAFLNHLRGIVEAEKQKASG</sequence>
<evidence type="ECO:0000256" key="1">
    <source>
        <dbReference type="ARBA" id="ARBA00034491"/>
    </source>
</evidence>
<dbReference type="Pfam" id="PF05160">
    <property type="entry name" value="DSS1_SEM1"/>
    <property type="match status" value="1"/>
</dbReference>
<name>A0ABQ9YM00_9EUKA</name>
<keyword evidence="2" id="KW-0647">Proteasome</keyword>
<proteinExistence type="inferred from homology"/>
<dbReference type="Proteomes" id="UP001281761">
    <property type="component" value="Unassembled WGS sequence"/>
</dbReference>
<comment type="caution">
    <text evidence="2">The sequence shown here is derived from an EMBL/GenBank/DDBJ whole genome shotgun (WGS) entry which is preliminary data.</text>
</comment>
<dbReference type="GO" id="GO:0000502">
    <property type="term" value="C:proteasome complex"/>
    <property type="evidence" value="ECO:0007669"/>
    <property type="project" value="UniProtKB-KW"/>
</dbReference>
<evidence type="ECO:0000313" key="3">
    <source>
        <dbReference type="Proteomes" id="UP001281761"/>
    </source>
</evidence>
<reference evidence="2 3" key="1">
    <citation type="journal article" date="2022" name="bioRxiv">
        <title>Genomics of Preaxostyla Flagellates Illuminates Evolutionary Transitions and the Path Towards Mitochondrial Loss.</title>
        <authorList>
            <person name="Novak L.V.F."/>
            <person name="Treitli S.C."/>
            <person name="Pyrih J."/>
            <person name="Halakuc P."/>
            <person name="Pipaliya S.V."/>
            <person name="Vacek V."/>
            <person name="Brzon O."/>
            <person name="Soukal P."/>
            <person name="Eme L."/>
            <person name="Dacks J.B."/>
            <person name="Karnkowska A."/>
            <person name="Elias M."/>
            <person name="Hampl V."/>
        </authorList>
    </citation>
    <scope>NUCLEOTIDE SEQUENCE [LARGE SCALE GENOMIC DNA]</scope>
    <source>
        <strain evidence="2">NAU3</strain>
        <tissue evidence="2">Gut</tissue>
    </source>
</reference>
<comment type="similarity">
    <text evidence="1">Belongs to the DSS1/SEM1 family.</text>
</comment>
<evidence type="ECO:0000313" key="2">
    <source>
        <dbReference type="EMBL" id="KAK2964788.1"/>
    </source>
</evidence>
<gene>
    <name evidence="2" type="ORF">BLNAU_88</name>
</gene>
<dbReference type="EMBL" id="JARBJD010000001">
    <property type="protein sequence ID" value="KAK2964788.1"/>
    <property type="molecule type" value="Genomic_DNA"/>
</dbReference>
<dbReference type="InterPro" id="IPR007834">
    <property type="entry name" value="DSS1_SEM1"/>
</dbReference>
<dbReference type="SMART" id="SM01385">
    <property type="entry name" value="DSS1_SEM1"/>
    <property type="match status" value="1"/>
</dbReference>
<accession>A0ABQ9YM00</accession>
<keyword evidence="3" id="KW-1185">Reference proteome</keyword>